<evidence type="ECO:0000313" key="1">
    <source>
        <dbReference type="EMBL" id="CAG7722465.1"/>
    </source>
</evidence>
<dbReference type="Proteomes" id="UP000708208">
    <property type="component" value="Unassembled WGS sequence"/>
</dbReference>
<dbReference type="AlphaFoldDB" id="A0A8J2P3A6"/>
<proteinExistence type="predicted"/>
<organism evidence="1 2">
    <name type="scientific">Allacma fusca</name>
    <dbReference type="NCBI Taxonomy" id="39272"/>
    <lineage>
        <taxon>Eukaryota</taxon>
        <taxon>Metazoa</taxon>
        <taxon>Ecdysozoa</taxon>
        <taxon>Arthropoda</taxon>
        <taxon>Hexapoda</taxon>
        <taxon>Collembola</taxon>
        <taxon>Symphypleona</taxon>
        <taxon>Sminthuridae</taxon>
        <taxon>Allacma</taxon>
    </lineage>
</organism>
<dbReference type="EMBL" id="CAJVCH010089635">
    <property type="protein sequence ID" value="CAG7722465.1"/>
    <property type="molecule type" value="Genomic_DNA"/>
</dbReference>
<reference evidence="1" key="1">
    <citation type="submission" date="2021-06" db="EMBL/GenBank/DDBJ databases">
        <authorList>
            <person name="Hodson N. C."/>
            <person name="Mongue J. A."/>
            <person name="Jaron S. K."/>
        </authorList>
    </citation>
    <scope>NUCLEOTIDE SEQUENCE</scope>
</reference>
<comment type="caution">
    <text evidence="1">The sequence shown here is derived from an EMBL/GenBank/DDBJ whole genome shotgun (WGS) entry which is preliminary data.</text>
</comment>
<sequence length="142" mass="16128">MHLSYNSCSGVGEKLKTDLPSSITEETSLLRMSPPWIIDLEKSYEIGFAHQFGHLKYIQNRTVPNHNIPRDLKANIQDMVRNPMVRLFSGENLTDQSKDYHVGQYYIASEKNCHYHPYKLEIVKSAETFGTIGPSNNSGALL</sequence>
<gene>
    <name evidence="1" type="ORF">AFUS01_LOCUS11596</name>
</gene>
<protein>
    <submittedName>
        <fullName evidence="1">Uncharacterized protein</fullName>
    </submittedName>
</protein>
<keyword evidence="2" id="KW-1185">Reference proteome</keyword>
<evidence type="ECO:0000313" key="2">
    <source>
        <dbReference type="Proteomes" id="UP000708208"/>
    </source>
</evidence>
<accession>A0A8J2P3A6</accession>
<name>A0A8J2P3A6_9HEXA</name>